<protein>
    <submittedName>
        <fullName evidence="2">Uncharacterized protein</fullName>
    </submittedName>
</protein>
<evidence type="ECO:0000313" key="3">
    <source>
        <dbReference type="Proteomes" id="UP000038010"/>
    </source>
</evidence>
<feature type="compositionally biased region" description="Polar residues" evidence="1">
    <location>
        <begin position="528"/>
        <end position="537"/>
    </location>
</feature>
<feature type="region of interest" description="Disordered" evidence="1">
    <location>
        <begin position="1"/>
        <end position="33"/>
    </location>
</feature>
<dbReference type="STRING" id="1664694.A0A0N1H7T6"/>
<organism evidence="2 3">
    <name type="scientific">Cyphellophora attinorum</name>
    <dbReference type="NCBI Taxonomy" id="1664694"/>
    <lineage>
        <taxon>Eukaryota</taxon>
        <taxon>Fungi</taxon>
        <taxon>Dikarya</taxon>
        <taxon>Ascomycota</taxon>
        <taxon>Pezizomycotina</taxon>
        <taxon>Eurotiomycetes</taxon>
        <taxon>Chaetothyriomycetidae</taxon>
        <taxon>Chaetothyriales</taxon>
        <taxon>Cyphellophoraceae</taxon>
        <taxon>Cyphellophora</taxon>
    </lineage>
</organism>
<evidence type="ECO:0000313" key="2">
    <source>
        <dbReference type="EMBL" id="KPI38876.1"/>
    </source>
</evidence>
<sequence length="796" mass="88879">MEAMMPHSREHSSQPQELDQDLGANHTADEYGDAFDGEALIDTYNNARPPQTMDMVQEADANEHAISNAVEELNPEPESRPRSATIASLPRAAPSLHAITAEDKEAYPFDDQTGRYKLLGWNSKEKPLEHEGSMVEVRMPLGTSTVDNHERARYSSEPQTIGTGLDAGVGWLGYLDDARRDLLVTRCPIKLQAPLRRMTARLMQFKSPEVVIPALMKLEEIAEHYPNHVWGKMLRIFVAEGYKGPAIYNMLPQGARTPLALDVANNRPANYLQHAIGREQDHAMLEEPKPYFRMIRMNKSKGHAKVQKRKMDDDDHDVDIEDDHNEASTSKRQKLSKTRSNTQAYPLSADEMENQQRVDIQIQRTKMLLSDRLMVRNRDLVHQSFRERLQLVEKEWYEAYNKFLSDYHLFQTDKTMLPPICNQNNEPFEVILTVVEHEQRLNEATANDEAMLRNTAYGVLEFFLASFEDTLSAELSLAYQKAPIEVRQAMASYVAGQLRPMPVLKAERTFSASTDASTKFAGALSNGHVKSSSSTATLPKLNHLDAVGRSSSRREKQRSSSPMVPTGNSYAPQANRPAQVRFAEHSRPGTPQRPLQQTQSGAPPRSSVRPSALSPFGMSHSYAPTPTASGNFVHESQMQQWSSAPLFPPPMSGKLPQNDIGSQQTVTPGQYGHFGGKTDEALSSGTAKHSRESNDFDRVLASLSDTNRAAPSPWRPGTDPDIAIPAMQNKDPVGFGGNFAESAPLTETQHKQMGDDSNFDVSDFSINVDDDMSFSELLFNPNSDDWTPDFGTRPPY</sequence>
<comment type="caution">
    <text evidence="2">The sequence shown here is derived from an EMBL/GenBank/DDBJ whole genome shotgun (WGS) entry which is preliminary data.</text>
</comment>
<dbReference type="EMBL" id="LFJN01000017">
    <property type="protein sequence ID" value="KPI38876.1"/>
    <property type="molecule type" value="Genomic_DNA"/>
</dbReference>
<dbReference type="VEuPathDB" id="FungiDB:AB675_5836"/>
<feature type="region of interest" description="Disordered" evidence="1">
    <location>
        <begin position="524"/>
        <end position="630"/>
    </location>
</feature>
<gene>
    <name evidence="2" type="ORF">AB675_5836</name>
</gene>
<feature type="compositionally biased region" description="Polar residues" evidence="1">
    <location>
        <begin position="562"/>
        <end position="572"/>
    </location>
</feature>
<feature type="region of interest" description="Disordered" evidence="1">
    <location>
        <begin position="302"/>
        <end position="343"/>
    </location>
</feature>
<dbReference type="AlphaFoldDB" id="A0A0N1H7T6"/>
<feature type="compositionally biased region" description="Acidic residues" evidence="1">
    <location>
        <begin position="314"/>
        <end position="324"/>
    </location>
</feature>
<dbReference type="Proteomes" id="UP000038010">
    <property type="component" value="Unassembled WGS sequence"/>
</dbReference>
<reference evidence="2 3" key="1">
    <citation type="submission" date="2015-06" db="EMBL/GenBank/DDBJ databases">
        <title>Draft genome of the ant-associated black yeast Phialophora attae CBS 131958.</title>
        <authorList>
            <person name="Moreno L.F."/>
            <person name="Stielow B.J."/>
            <person name="de Hoog S."/>
            <person name="Vicente V.A."/>
            <person name="Weiss V.A."/>
            <person name="de Vries M."/>
            <person name="Cruz L.M."/>
            <person name="Souza E.M."/>
        </authorList>
    </citation>
    <scope>NUCLEOTIDE SEQUENCE [LARGE SCALE GENOMIC DNA]</scope>
    <source>
        <strain evidence="2 3">CBS 131958</strain>
    </source>
</reference>
<proteinExistence type="predicted"/>
<dbReference type="GeneID" id="28737957"/>
<accession>A0A0N1H7T6</accession>
<keyword evidence="3" id="KW-1185">Reference proteome</keyword>
<feature type="region of interest" description="Disordered" evidence="1">
    <location>
        <begin position="662"/>
        <end position="692"/>
    </location>
</feature>
<dbReference type="RefSeq" id="XP_017998839.1">
    <property type="nucleotide sequence ID" value="XM_018146077.1"/>
</dbReference>
<evidence type="ECO:0000256" key="1">
    <source>
        <dbReference type="SAM" id="MobiDB-lite"/>
    </source>
</evidence>
<name>A0A0N1H7T6_9EURO</name>
<dbReference type="OrthoDB" id="4157276at2759"/>